<keyword evidence="1" id="KW-0472">Membrane</keyword>
<dbReference type="AlphaFoldDB" id="A0A0A1UYF0"/>
<evidence type="ECO:0000313" key="3">
    <source>
        <dbReference type="Proteomes" id="UP000030151"/>
    </source>
</evidence>
<keyword evidence="1" id="KW-1133">Transmembrane helix</keyword>
<gene>
    <name evidence="2" type="ORF">X797_004503</name>
</gene>
<name>A0A0A1UYF0_9HYPO</name>
<comment type="caution">
    <text evidence="2">The sequence shown here is derived from an EMBL/GenBank/DDBJ whole genome shotgun (WGS) entry which is preliminary data.</text>
</comment>
<dbReference type="Proteomes" id="UP000030151">
    <property type="component" value="Unassembled WGS sequence"/>
</dbReference>
<proteinExistence type="predicted"/>
<sequence length="582" mass="64118">MGSLKENSSDTTTKSYRLSSRVNSLTYERLHKGRQLRGLLGACLSRWLMTLVLCAAIYAVLWRYSTNMTMPKNRKKDFNALIVGLSILLSLNLASSLKHMVATLRWWVLSLNEWRPREVDLILQGENISRMVRLLHLSERYTLRFYVIVWVLINVVSHLEGTGHALINETHANLGCEAAQIGLACLGLTYNVNGADKIVPMVNGIVSIPDLTSIQTNRVLSQQQQTPSQLQALNALRFTANKCPWVNSYGMSALASGVNYPAQFSPPTPGTLYNPDTIAIACDNTTACYSTFYESTPENLSYYFMAATNRSISTTSKCQAFRVTRGGNGDFDNITIADVNTTSFTLPTKNGPDQTTFIVDPANDQHVGWSVVSAFEASNTNPWFYKCNISVGPVVNAVLGVHKLGDNIKLMAPAAIALQGYGASMGTNLSNHIQFQSYPAESLYGSPAGGDTVLMGVITSIFASGVIWTTTQANTNIKATGRLPVQGITLDINNWAYVHLILGLIMGLQLLFALISIALSNRVMVRDHSHFGEAALLRSTMYDLSYRAVMANEREIAKLFPKSATIRYVREENGTYYLRVSN</sequence>
<evidence type="ECO:0000256" key="1">
    <source>
        <dbReference type="SAM" id="Phobius"/>
    </source>
</evidence>
<evidence type="ECO:0008006" key="4">
    <source>
        <dbReference type="Google" id="ProtNLM"/>
    </source>
</evidence>
<feature type="transmembrane region" description="Helical" evidence="1">
    <location>
        <begin position="80"/>
        <end position="97"/>
    </location>
</feature>
<reference evidence="2 3" key="1">
    <citation type="submission" date="2014-02" db="EMBL/GenBank/DDBJ databases">
        <title>The genome sequence of the entomopathogenic fungus Metarhizium robertsii ARSEF 2575.</title>
        <authorList>
            <person name="Giuliano Garisto Donzelli B."/>
            <person name="Roe B.A."/>
            <person name="Macmil S.L."/>
            <person name="Krasnoff S.B."/>
            <person name="Gibson D.M."/>
        </authorList>
    </citation>
    <scope>NUCLEOTIDE SEQUENCE [LARGE SCALE GENOMIC DNA]</scope>
    <source>
        <strain evidence="2 3">ARSEF 2575</strain>
    </source>
</reference>
<keyword evidence="1" id="KW-0812">Transmembrane</keyword>
<accession>A0A0A1UYF0</accession>
<dbReference type="EMBL" id="JELW01000005">
    <property type="protein sequence ID" value="EXV02373.1"/>
    <property type="molecule type" value="Genomic_DNA"/>
</dbReference>
<organism evidence="2 3">
    <name type="scientific">Metarhizium robertsii</name>
    <dbReference type="NCBI Taxonomy" id="568076"/>
    <lineage>
        <taxon>Eukaryota</taxon>
        <taxon>Fungi</taxon>
        <taxon>Dikarya</taxon>
        <taxon>Ascomycota</taxon>
        <taxon>Pezizomycotina</taxon>
        <taxon>Sordariomycetes</taxon>
        <taxon>Hypocreomycetidae</taxon>
        <taxon>Hypocreales</taxon>
        <taxon>Clavicipitaceae</taxon>
        <taxon>Metarhizium</taxon>
    </lineage>
</organism>
<dbReference type="eggNOG" id="ENOG502S1M0">
    <property type="taxonomic scope" value="Eukaryota"/>
</dbReference>
<feature type="transmembrane region" description="Helical" evidence="1">
    <location>
        <begin position="39"/>
        <end position="60"/>
    </location>
</feature>
<feature type="transmembrane region" description="Helical" evidence="1">
    <location>
        <begin position="495"/>
        <end position="519"/>
    </location>
</feature>
<protein>
    <recommendedName>
        <fullName evidence="4">DUF3176 domain protein</fullName>
    </recommendedName>
</protein>
<evidence type="ECO:0000313" key="2">
    <source>
        <dbReference type="EMBL" id="EXV02373.1"/>
    </source>
</evidence>
<dbReference type="HOGENOM" id="CLU_030818_0_0_1"/>
<dbReference type="OrthoDB" id="3596604at2759"/>